<dbReference type="Proteomes" id="UP001057427">
    <property type="component" value="Segment"/>
</dbReference>
<keyword evidence="3" id="KW-1185">Reference proteome</keyword>
<dbReference type="EMBL" id="ON529858">
    <property type="protein sequence ID" value="UTC29930.1"/>
    <property type="molecule type" value="Genomic_DNA"/>
</dbReference>
<protein>
    <submittedName>
        <fullName evidence="2">Uncharacterized protein</fullName>
    </submittedName>
</protein>
<proteinExistence type="predicted"/>
<feature type="region of interest" description="Disordered" evidence="1">
    <location>
        <begin position="101"/>
        <end position="126"/>
    </location>
</feature>
<evidence type="ECO:0000256" key="1">
    <source>
        <dbReference type="SAM" id="MobiDB-lite"/>
    </source>
</evidence>
<name>A0A9E7SU99_9CAUD</name>
<reference evidence="2" key="1">
    <citation type="submission" date="2022-05" db="EMBL/GenBank/DDBJ databases">
        <authorList>
            <person name="Friedrich I."/>
            <person name="Poehlein A."/>
            <person name="Schneider D."/>
            <person name="Hertel R."/>
            <person name="Daniel R."/>
        </authorList>
    </citation>
    <scope>NUCLEOTIDE SEQUENCE</scope>
</reference>
<gene>
    <name evidence="2" type="ORF">BAJUN_03280</name>
</gene>
<accession>A0A9E7SU99</accession>
<sequence length="126" mass="13953">MSDRIPLYDGALKGNRVSSVVKAGLTFDFIKPGFDAQGRRRTTWTQVVHAGVPIYEVRVNTALDNVLDRFDAEWDKVMGDDRAFIDKALASVKRERLSKFMDGKSGVEPAPSLRDGKVASPKKMPA</sequence>
<evidence type="ECO:0000313" key="3">
    <source>
        <dbReference type="Proteomes" id="UP001057427"/>
    </source>
</evidence>
<evidence type="ECO:0000313" key="2">
    <source>
        <dbReference type="EMBL" id="UTC29930.1"/>
    </source>
</evidence>
<organism evidence="2 3">
    <name type="scientific">Brevundimonas phage vB_BgoS-Bajun</name>
    <dbReference type="NCBI Taxonomy" id="2948594"/>
    <lineage>
        <taxon>Viruses</taxon>
        <taxon>Duplodnaviria</taxon>
        <taxon>Heunggongvirae</taxon>
        <taxon>Uroviricota</taxon>
        <taxon>Caudoviricetes</taxon>
        <taxon>Dolichocephalovirinae</taxon>
    </lineage>
</organism>